<dbReference type="RefSeq" id="WP_187747759.1">
    <property type="nucleotide sequence ID" value="NZ_CP060828.1"/>
</dbReference>
<accession>A0A7H0ID91</accession>
<dbReference type="KEGG" id="sroi:IAG44_15820"/>
<sequence>MKTLPKRGGIVAASAPAFATDVNLSLPNGRGTMKFIDDGGGEGCDTKEYDIYLNKPHEMKLCWNGGGAVYSARFGVRACVGVF</sequence>
<proteinExistence type="predicted"/>
<gene>
    <name evidence="1" type="ORF">IAG44_15820</name>
</gene>
<name>A0A7H0ID91_9ACTN</name>
<protein>
    <submittedName>
        <fullName evidence="1">Uncharacterized protein</fullName>
    </submittedName>
</protein>
<dbReference type="AlphaFoldDB" id="A0A7H0ID91"/>
<evidence type="ECO:0000313" key="2">
    <source>
        <dbReference type="Proteomes" id="UP000516052"/>
    </source>
</evidence>
<organism evidence="1 2">
    <name type="scientific">Streptomyces roseirectus</name>
    <dbReference type="NCBI Taxonomy" id="2768066"/>
    <lineage>
        <taxon>Bacteria</taxon>
        <taxon>Bacillati</taxon>
        <taxon>Actinomycetota</taxon>
        <taxon>Actinomycetes</taxon>
        <taxon>Kitasatosporales</taxon>
        <taxon>Streptomycetaceae</taxon>
        <taxon>Streptomyces</taxon>
    </lineage>
</organism>
<keyword evidence="2" id="KW-1185">Reference proteome</keyword>
<evidence type="ECO:0000313" key="1">
    <source>
        <dbReference type="EMBL" id="QNP70757.1"/>
    </source>
</evidence>
<reference evidence="1 2" key="1">
    <citation type="submission" date="2020-08" db="EMBL/GenBank/DDBJ databases">
        <title>A novel species.</title>
        <authorList>
            <person name="Gao J."/>
        </authorList>
    </citation>
    <scope>NUCLEOTIDE SEQUENCE [LARGE SCALE GENOMIC DNA]</scope>
    <source>
        <strain evidence="1 2">CRXT-G-22</strain>
    </source>
</reference>
<dbReference type="EMBL" id="CP060828">
    <property type="protein sequence ID" value="QNP70757.1"/>
    <property type="molecule type" value="Genomic_DNA"/>
</dbReference>
<dbReference type="Proteomes" id="UP000516052">
    <property type="component" value="Chromosome"/>
</dbReference>